<evidence type="ECO:0000256" key="2">
    <source>
        <dbReference type="ARBA" id="ARBA00022723"/>
    </source>
</evidence>
<keyword evidence="4" id="KW-0560">Oxidoreductase</keyword>
<dbReference type="Gene3D" id="3.40.50.720">
    <property type="entry name" value="NAD(P)-binding Rossmann-like Domain"/>
    <property type="match status" value="1"/>
</dbReference>
<dbReference type="OrthoDB" id="3941538at2759"/>
<dbReference type="PROSITE" id="PS00059">
    <property type="entry name" value="ADH_ZINC"/>
    <property type="match status" value="1"/>
</dbReference>
<dbReference type="InterPro" id="IPR013149">
    <property type="entry name" value="ADH-like_C"/>
</dbReference>
<feature type="domain" description="Alcohol dehydrogenase-like C-terminal" evidence="7">
    <location>
        <begin position="225"/>
        <end position="295"/>
    </location>
</feature>
<keyword evidence="2 5" id="KW-0479">Metal-binding</keyword>
<dbReference type="InterPro" id="IPR002328">
    <property type="entry name" value="ADH_Zn_CS"/>
</dbReference>
<dbReference type="EMBL" id="CAJNOM010000326">
    <property type="protein sequence ID" value="CAF1360881.1"/>
    <property type="molecule type" value="Genomic_DNA"/>
</dbReference>
<dbReference type="InterPro" id="IPR011032">
    <property type="entry name" value="GroES-like_sf"/>
</dbReference>
<dbReference type="PANTHER" id="PTHR42813:SF1">
    <property type="entry name" value="DEHYDROGENASE, PUTATIVE (AFU_ORTHOLOGUE AFUA_5G03930)-RELATED"/>
    <property type="match status" value="1"/>
</dbReference>
<feature type="region of interest" description="Disordered" evidence="6">
    <location>
        <begin position="11"/>
        <end position="30"/>
    </location>
</feature>
<evidence type="ECO:0000259" key="7">
    <source>
        <dbReference type="Pfam" id="PF00107"/>
    </source>
</evidence>
<dbReference type="SUPFAM" id="SSF51735">
    <property type="entry name" value="NAD(P)-binding Rossmann-fold domains"/>
    <property type="match status" value="1"/>
</dbReference>
<accession>A0A813W2K1</accession>
<dbReference type="Gene3D" id="3.90.180.10">
    <property type="entry name" value="Medium-chain alcohol dehydrogenases, catalytic domain"/>
    <property type="match status" value="1"/>
</dbReference>
<protein>
    <submittedName>
        <fullName evidence="9">Uncharacterized protein</fullName>
    </submittedName>
</protein>
<dbReference type="Pfam" id="PF00107">
    <property type="entry name" value="ADH_zinc_N"/>
    <property type="match status" value="1"/>
</dbReference>
<comment type="similarity">
    <text evidence="5">Belongs to the zinc-containing alcohol dehydrogenase family.</text>
</comment>
<name>A0A813W2K1_9BILA</name>
<evidence type="ECO:0000259" key="8">
    <source>
        <dbReference type="Pfam" id="PF08240"/>
    </source>
</evidence>
<dbReference type="CDD" id="cd08283">
    <property type="entry name" value="FDH_like_1"/>
    <property type="match status" value="1"/>
</dbReference>
<evidence type="ECO:0000256" key="4">
    <source>
        <dbReference type="ARBA" id="ARBA00023002"/>
    </source>
</evidence>
<evidence type="ECO:0000256" key="5">
    <source>
        <dbReference type="RuleBase" id="RU361277"/>
    </source>
</evidence>
<comment type="cofactor">
    <cofactor evidence="1 5">
        <name>Zn(2+)</name>
        <dbReference type="ChEBI" id="CHEBI:29105"/>
    </cofactor>
</comment>
<dbReference type="SUPFAM" id="SSF50129">
    <property type="entry name" value="GroES-like"/>
    <property type="match status" value="1"/>
</dbReference>
<dbReference type="EMBL" id="CAJNOI010000023">
    <property type="protein sequence ID" value="CAF0845431.1"/>
    <property type="molecule type" value="Genomic_DNA"/>
</dbReference>
<evidence type="ECO:0000313" key="12">
    <source>
        <dbReference type="Proteomes" id="UP000663877"/>
    </source>
</evidence>
<evidence type="ECO:0000313" key="11">
    <source>
        <dbReference type="Proteomes" id="UP000663832"/>
    </source>
</evidence>
<evidence type="ECO:0000256" key="3">
    <source>
        <dbReference type="ARBA" id="ARBA00022833"/>
    </source>
</evidence>
<evidence type="ECO:0000313" key="9">
    <source>
        <dbReference type="EMBL" id="CAF0845431.1"/>
    </source>
</evidence>
<evidence type="ECO:0000256" key="1">
    <source>
        <dbReference type="ARBA" id="ARBA00001947"/>
    </source>
</evidence>
<comment type="caution">
    <text evidence="9">The sequence shown here is derived from an EMBL/GenBank/DDBJ whole genome shotgun (WGS) entry which is preliminary data.</text>
</comment>
<dbReference type="GO" id="GO:0008270">
    <property type="term" value="F:zinc ion binding"/>
    <property type="evidence" value="ECO:0007669"/>
    <property type="project" value="InterPro"/>
</dbReference>
<dbReference type="GO" id="GO:0016491">
    <property type="term" value="F:oxidoreductase activity"/>
    <property type="evidence" value="ECO:0007669"/>
    <property type="project" value="UniProtKB-KW"/>
</dbReference>
<dbReference type="Proteomes" id="UP000663877">
    <property type="component" value="Unassembled WGS sequence"/>
</dbReference>
<dbReference type="Pfam" id="PF08240">
    <property type="entry name" value="ADH_N"/>
    <property type="match status" value="1"/>
</dbReference>
<dbReference type="Proteomes" id="UP000663832">
    <property type="component" value="Unassembled WGS sequence"/>
</dbReference>
<dbReference type="PANTHER" id="PTHR42813">
    <property type="entry name" value="ZINC-TYPE ALCOHOL DEHYDROGENASE-LIKE"/>
    <property type="match status" value="1"/>
</dbReference>
<evidence type="ECO:0000313" key="10">
    <source>
        <dbReference type="EMBL" id="CAF1360881.1"/>
    </source>
</evidence>
<feature type="domain" description="Alcohol dehydrogenase-like N-terminal" evidence="8">
    <location>
        <begin position="55"/>
        <end position="186"/>
    </location>
</feature>
<reference evidence="9" key="1">
    <citation type="submission" date="2021-02" db="EMBL/GenBank/DDBJ databases">
        <authorList>
            <person name="Nowell W R."/>
        </authorList>
    </citation>
    <scope>NUCLEOTIDE SEQUENCE</scope>
</reference>
<gene>
    <name evidence="9" type="ORF">BJG266_LOCUS7545</name>
    <name evidence="10" type="ORF">QVE165_LOCUS34540</name>
</gene>
<keyword evidence="3 5" id="KW-0862">Zinc</keyword>
<feature type="compositionally biased region" description="Polar residues" evidence="6">
    <location>
        <begin position="16"/>
        <end position="25"/>
    </location>
</feature>
<sequence>MNLASQIADKVAGKLPTSTPSQPQYDESRKQHAIIWRGKRNVEYVEKPMPMISDPRDILLKISATTVCGSDLHLYNNTMLDMHDGDILGHEFMGTIEQIGDQVKNLHIGQRVVVAFNIACGFCDYCKREEYSVCDTTNPSKLQENLYGQKTAALFGYSHLTGGVPGGQAEYVRVPFADMNCLPIPDDVPDNKALYLSDIIPTAYHGCYIGNVKKDSTVAIWGLGPIGLLEARWCQIIGAKRIIGIDSVPERLEIASKTLGIEIINFKEVDTTKKLLEMVPGGVDCSLEAAGFDYAKSLLHKVERFLNLETDAGDILTEMITCTRKAGTISIIGVYNNTVNHFPIGPMMEKHLQIVGGQSYTQKHWKMCLEKIRSGEFDPTFVVSHNLTLNQVPDYYKQFDDKEGGALKCFVRPENFTEKK</sequence>
<organism evidence="9 12">
    <name type="scientific">Adineta steineri</name>
    <dbReference type="NCBI Taxonomy" id="433720"/>
    <lineage>
        <taxon>Eukaryota</taxon>
        <taxon>Metazoa</taxon>
        <taxon>Spiralia</taxon>
        <taxon>Gnathifera</taxon>
        <taxon>Rotifera</taxon>
        <taxon>Eurotatoria</taxon>
        <taxon>Bdelloidea</taxon>
        <taxon>Adinetida</taxon>
        <taxon>Adinetidae</taxon>
        <taxon>Adineta</taxon>
    </lineage>
</organism>
<proteinExistence type="inferred from homology"/>
<keyword evidence="11" id="KW-1185">Reference proteome</keyword>
<dbReference type="AlphaFoldDB" id="A0A813W2K1"/>
<dbReference type="InterPro" id="IPR036291">
    <property type="entry name" value="NAD(P)-bd_dom_sf"/>
</dbReference>
<evidence type="ECO:0000256" key="6">
    <source>
        <dbReference type="SAM" id="MobiDB-lite"/>
    </source>
</evidence>
<dbReference type="InterPro" id="IPR013154">
    <property type="entry name" value="ADH-like_N"/>
</dbReference>